<dbReference type="Pfam" id="PF12796">
    <property type="entry name" value="Ank_2"/>
    <property type="match status" value="2"/>
</dbReference>
<reference evidence="5" key="1">
    <citation type="journal article" date="2017" name="Proc. Natl. Acad. Sci. U.S.A.">
        <title>Simulation of Deepwater Horizon oil plume reveals substrate specialization within a complex community of hydrocarbon-degraders.</title>
        <authorList>
            <person name="Hu P."/>
            <person name="Dubinsky E.A."/>
            <person name="Probst A.J."/>
            <person name="Wang J."/>
            <person name="Sieber C.M.K."/>
            <person name="Tom L.M."/>
            <person name="Gardinali P."/>
            <person name="Banfield J.F."/>
            <person name="Atlas R.M."/>
            <person name="Andersen G.L."/>
        </authorList>
    </citation>
    <scope>NUCLEOTIDE SEQUENCE [LARGE SCALE GENOMIC DNA]</scope>
</reference>
<sequence length="574" mass="64882">MKIKTLFLLTILLSFASCDEEVKLQEFNDIYVKTCKESVEVAIENITKDATCNGQPLLLALLQSEERRVIFGLPDIFSYLVKRKGFDANFKVGSNSSFLLEVIKAKRINLARRVLNKAPLYSEDYSYTALHALIENSTLKDSDHSNYFINHYSGDLEKETPWGKSPLALAYENNLPNIVWSLLSRGVDNTFVLKKIINNEISPDFYFHSDIVAAQDLLREATEGLNRRFSYAGKTNYALIHYAAENGNTALMKLLISLGVDTTFESSIGSPLEIAAANGHKEIIHSLLESYSFELNSKAINNALLMGHVDIANLLLNAGINVFDYTNLVSHQGEGSSTNYFSRFLKNGGMLVRYHVRSKMESVYESHSLPRPEYETKNNILHTFLGFDLPKETKVVSSNLKFLKREVRKVWANWRYIAIDDQYNLLGQSPLSYALYSRGNGNYKFLSTSKVTTSKLWKGHWAVRDRLGFVPLHYAFMSKVSIPTVKELKRYVANGADLNFINPLNESVLLMATRFGKYEIAKYLLKKPVFSSRPDFNISELINLKNVHGETVLSLAKKTGNKKLIKLIKNAGGI</sequence>
<accession>A0A1Y5F505</accession>
<dbReference type="PROSITE" id="PS50297">
    <property type="entry name" value="ANK_REP_REGION"/>
    <property type="match status" value="1"/>
</dbReference>
<comment type="caution">
    <text evidence="4">The sequence shown here is derived from an EMBL/GenBank/DDBJ whole genome shotgun (WGS) entry which is preliminary data.</text>
</comment>
<dbReference type="Proteomes" id="UP000196531">
    <property type="component" value="Unassembled WGS sequence"/>
</dbReference>
<dbReference type="PROSITE" id="PS51257">
    <property type="entry name" value="PROKAR_LIPOPROTEIN"/>
    <property type="match status" value="1"/>
</dbReference>
<evidence type="ECO:0000256" key="2">
    <source>
        <dbReference type="ARBA" id="ARBA00023043"/>
    </source>
</evidence>
<feature type="repeat" description="ANK" evidence="3">
    <location>
        <begin position="235"/>
        <end position="267"/>
    </location>
</feature>
<evidence type="ECO:0000256" key="3">
    <source>
        <dbReference type="PROSITE-ProRule" id="PRU00023"/>
    </source>
</evidence>
<organism evidence="4 5">
    <name type="scientific">Halobacteriovorax marinus</name>
    <dbReference type="NCBI Taxonomy" id="97084"/>
    <lineage>
        <taxon>Bacteria</taxon>
        <taxon>Pseudomonadati</taxon>
        <taxon>Bdellovibrionota</taxon>
        <taxon>Bacteriovoracia</taxon>
        <taxon>Bacteriovoracales</taxon>
        <taxon>Halobacteriovoraceae</taxon>
        <taxon>Halobacteriovorax</taxon>
    </lineage>
</organism>
<dbReference type="PROSITE" id="PS50088">
    <property type="entry name" value="ANK_REPEAT"/>
    <property type="match status" value="1"/>
</dbReference>
<evidence type="ECO:0000313" key="5">
    <source>
        <dbReference type="Proteomes" id="UP000196531"/>
    </source>
</evidence>
<dbReference type="SUPFAM" id="SSF48403">
    <property type="entry name" value="Ankyrin repeat"/>
    <property type="match status" value="2"/>
</dbReference>
<dbReference type="SMART" id="SM00248">
    <property type="entry name" value="ANK"/>
    <property type="match status" value="6"/>
</dbReference>
<dbReference type="InterPro" id="IPR036770">
    <property type="entry name" value="Ankyrin_rpt-contain_sf"/>
</dbReference>
<evidence type="ECO:0000256" key="1">
    <source>
        <dbReference type="ARBA" id="ARBA00022737"/>
    </source>
</evidence>
<evidence type="ECO:0000313" key="4">
    <source>
        <dbReference type="EMBL" id="OUR92842.1"/>
    </source>
</evidence>
<dbReference type="EMBL" id="MAAO01000016">
    <property type="protein sequence ID" value="OUR92842.1"/>
    <property type="molecule type" value="Genomic_DNA"/>
</dbReference>
<dbReference type="InterPro" id="IPR002110">
    <property type="entry name" value="Ankyrin_rpt"/>
</dbReference>
<name>A0A1Y5F505_9BACT</name>
<dbReference type="AlphaFoldDB" id="A0A1Y5F505"/>
<proteinExistence type="predicted"/>
<dbReference type="Gene3D" id="1.25.40.20">
    <property type="entry name" value="Ankyrin repeat-containing domain"/>
    <property type="match status" value="3"/>
</dbReference>
<keyword evidence="2 3" id="KW-0040">ANK repeat</keyword>
<dbReference type="PANTHER" id="PTHR24198:SF165">
    <property type="entry name" value="ANKYRIN REPEAT-CONTAINING PROTEIN-RELATED"/>
    <property type="match status" value="1"/>
</dbReference>
<protein>
    <recommendedName>
        <fullName evidence="6">Ankyrin repeat domain-containing protein</fullName>
    </recommendedName>
</protein>
<evidence type="ECO:0008006" key="6">
    <source>
        <dbReference type="Google" id="ProtNLM"/>
    </source>
</evidence>
<keyword evidence="1" id="KW-0677">Repeat</keyword>
<dbReference type="PANTHER" id="PTHR24198">
    <property type="entry name" value="ANKYRIN REPEAT AND PROTEIN KINASE DOMAIN-CONTAINING PROTEIN"/>
    <property type="match status" value="1"/>
</dbReference>
<gene>
    <name evidence="4" type="ORF">A9Q84_20220</name>
</gene>